<dbReference type="Proteomes" id="UP001201873">
    <property type="component" value="Unassembled WGS sequence"/>
</dbReference>
<feature type="region of interest" description="Disordered" evidence="1">
    <location>
        <begin position="1"/>
        <end position="20"/>
    </location>
</feature>
<dbReference type="RefSeq" id="WP_248825106.1">
    <property type="nucleotide sequence ID" value="NZ_JALKFT010000012.1"/>
</dbReference>
<evidence type="ECO:0008006" key="4">
    <source>
        <dbReference type="Google" id="ProtNLM"/>
    </source>
</evidence>
<accession>A0ABT0JZ43</accession>
<name>A0ABT0JZ43_9ACTN</name>
<reference evidence="2 3" key="1">
    <citation type="submission" date="2022-04" db="EMBL/GenBank/DDBJ databases">
        <title>Genome diversity in the genus Frankia.</title>
        <authorList>
            <person name="Carlos-Shanley C."/>
            <person name="Hahn D."/>
        </authorList>
    </citation>
    <scope>NUCLEOTIDE SEQUENCE [LARGE SCALE GENOMIC DNA]</scope>
    <source>
        <strain evidence="2 3">Ag45/Mut15</strain>
    </source>
</reference>
<gene>
    <name evidence="2" type="ORF">MXD59_13645</name>
</gene>
<keyword evidence="3" id="KW-1185">Reference proteome</keyword>
<feature type="compositionally biased region" description="Low complexity" evidence="1">
    <location>
        <begin position="521"/>
        <end position="532"/>
    </location>
</feature>
<evidence type="ECO:0000313" key="3">
    <source>
        <dbReference type="Proteomes" id="UP001201873"/>
    </source>
</evidence>
<comment type="caution">
    <text evidence="2">The sequence shown here is derived from an EMBL/GenBank/DDBJ whole genome shotgun (WGS) entry which is preliminary data.</text>
</comment>
<organism evidence="2 3">
    <name type="scientific">Frankia umida</name>
    <dbReference type="NCBI Taxonomy" id="573489"/>
    <lineage>
        <taxon>Bacteria</taxon>
        <taxon>Bacillati</taxon>
        <taxon>Actinomycetota</taxon>
        <taxon>Actinomycetes</taxon>
        <taxon>Frankiales</taxon>
        <taxon>Frankiaceae</taxon>
        <taxon>Frankia</taxon>
    </lineage>
</organism>
<evidence type="ECO:0000313" key="2">
    <source>
        <dbReference type="EMBL" id="MCK9876810.1"/>
    </source>
</evidence>
<proteinExistence type="predicted"/>
<protein>
    <recommendedName>
        <fullName evidence="4">FHA domain-containing protein</fullName>
    </recommendedName>
</protein>
<dbReference type="EMBL" id="JALKFT010000012">
    <property type="protein sequence ID" value="MCK9876810.1"/>
    <property type="molecule type" value="Genomic_DNA"/>
</dbReference>
<feature type="region of interest" description="Disordered" evidence="1">
    <location>
        <begin position="563"/>
        <end position="610"/>
    </location>
</feature>
<sequence length="610" mass="65689">MVEPVVEPVASDIGTGPDHGVTPLAGRVQILVHRRGRDGGPTVTTSGTWWGRHQVVWIDSSHGVVIGDGNLQHNTTELRVTDAQVRLGDATCGPATMRMFTALAAKPGSGRRQTALRRALLADNRSRSRAVDRPSTTHSEAKTVTATDAEVVVTRCRGVLLGNHNHQVNGYAYRWHSPEFHFAELVETEPALLDRLARALARPDDDRRMSALVKSIREAVLVAAPARYLDSPDGAATGFDLTAGVMVGGAGNRQENTSKTDVHRLDTESFIAFVCTEALERIDARKIDILAQSHERRVHAFRALNFDGGPDMPDRCAKLGNRLLTDLAELAAVHQDRLARLRPADPTYADRRARIEADLRRLDTRRAMRVGEVAAARIAAEDAQDGRVIADLCADIIRRIDSLPGMLVAGHPVAHDGRRLTILAAISADLDQCFALHRTRVDRLSGLEPDVRLGWFGSTAATRIRELTQHLDALHACRDLAAGDAVPSSPTQTTHPGNPFDRVAAVFTDLRTRPASPDTGPADVAAASAEPASVVTLSPLAPRRANRIDLSRLVAGGGMFGGAVQDPLPGPGDVLRPPSASSPLSPEDDPSVVKQPHLRSLNSPYRIPGP</sequence>
<evidence type="ECO:0000256" key="1">
    <source>
        <dbReference type="SAM" id="MobiDB-lite"/>
    </source>
</evidence>
<feature type="region of interest" description="Disordered" evidence="1">
    <location>
        <begin position="512"/>
        <end position="532"/>
    </location>
</feature>